<dbReference type="STRING" id="1560234.SP90_03305"/>
<dbReference type="GO" id="GO:0006654">
    <property type="term" value="P:phosphatidic acid biosynthetic process"/>
    <property type="evidence" value="ECO:0007669"/>
    <property type="project" value="TreeGrafter"/>
</dbReference>
<keyword evidence="3 5" id="KW-0012">Acyltransferase</keyword>
<gene>
    <name evidence="5" type="ORF">SP90_03305</name>
</gene>
<dbReference type="PATRIC" id="fig|1560234.3.peg.2527"/>
<name>A0A1B7XJL6_9BACT</name>
<dbReference type="GO" id="GO:0003841">
    <property type="term" value="F:1-acylglycerol-3-phosphate O-acyltransferase activity"/>
    <property type="evidence" value="ECO:0007669"/>
    <property type="project" value="TreeGrafter"/>
</dbReference>
<sequence length="260" mass="28820">MKNYAVMYSNTYTTPEDAKGFISSLLPSFAFYPSMAKTAYFANKEAKQGKSSDQAWVKGSLDIIKALERVGVSLSFDNLSAFTELDSPCVFIGNHMSTLETFVLPAIIQPHKPVTFVVKSSLLTYPFFGDLMASRNPIALERTNPREDLKKVLSEGTEKLQQGKSVIVFPQSTRSTQFDRKKFNSIGVKLAKKAGVPIVPLALKTDCWGCGKFSKEFGPIDTAKKVHFSFGAPFTIEGTGKEEHARVCDFIETSLEKWSE</sequence>
<evidence type="ECO:0000313" key="6">
    <source>
        <dbReference type="Proteomes" id="UP000091979"/>
    </source>
</evidence>
<dbReference type="Proteomes" id="UP000091979">
    <property type="component" value="Unassembled WGS sequence"/>
</dbReference>
<evidence type="ECO:0000256" key="3">
    <source>
        <dbReference type="ARBA" id="ARBA00023315"/>
    </source>
</evidence>
<evidence type="ECO:0000313" key="5">
    <source>
        <dbReference type="EMBL" id="OBQ55671.1"/>
    </source>
</evidence>
<keyword evidence="6" id="KW-1185">Reference proteome</keyword>
<dbReference type="SUPFAM" id="SSF69593">
    <property type="entry name" value="Glycerol-3-phosphate (1)-acyltransferase"/>
    <property type="match status" value="1"/>
</dbReference>
<dbReference type="RefSeq" id="WP_066852546.1">
    <property type="nucleotide sequence ID" value="NZ_JXMS01000004.1"/>
</dbReference>
<reference evidence="5 6" key="1">
    <citation type="submission" date="2015-01" db="EMBL/GenBank/DDBJ databases">
        <title>Desulfovibrio sp. JC271 draft genome sequence.</title>
        <authorList>
            <person name="Shivani Y."/>
            <person name="Subhash Y."/>
            <person name="Sasikala C."/>
            <person name="Ramana C.V."/>
        </authorList>
    </citation>
    <scope>NUCLEOTIDE SEQUENCE [LARGE SCALE GENOMIC DNA]</scope>
    <source>
        <strain evidence="5 6">JC271</strain>
    </source>
</reference>
<dbReference type="OrthoDB" id="9809618at2"/>
<feature type="domain" description="Phospholipid/glycerol acyltransferase" evidence="4">
    <location>
        <begin position="89"/>
        <end position="206"/>
    </location>
</feature>
<evidence type="ECO:0000259" key="4">
    <source>
        <dbReference type="SMART" id="SM00563"/>
    </source>
</evidence>
<dbReference type="Pfam" id="PF01553">
    <property type="entry name" value="Acyltransferase"/>
    <property type="match status" value="1"/>
</dbReference>
<comment type="caution">
    <text evidence="5">The sequence shown here is derived from an EMBL/GenBank/DDBJ whole genome shotgun (WGS) entry which is preliminary data.</text>
</comment>
<proteinExistence type="predicted"/>
<dbReference type="InterPro" id="IPR002123">
    <property type="entry name" value="Plipid/glycerol_acylTrfase"/>
</dbReference>
<evidence type="ECO:0000256" key="1">
    <source>
        <dbReference type="ARBA" id="ARBA00005189"/>
    </source>
</evidence>
<dbReference type="PANTHER" id="PTHR10434">
    <property type="entry name" value="1-ACYL-SN-GLYCEROL-3-PHOSPHATE ACYLTRANSFERASE"/>
    <property type="match status" value="1"/>
</dbReference>
<protein>
    <submittedName>
        <fullName evidence="5">Glycerol acyltransferase</fullName>
    </submittedName>
</protein>
<evidence type="ECO:0000256" key="2">
    <source>
        <dbReference type="ARBA" id="ARBA00022679"/>
    </source>
</evidence>
<dbReference type="CDD" id="cd07989">
    <property type="entry name" value="LPLAT_AGPAT-like"/>
    <property type="match status" value="1"/>
</dbReference>
<dbReference type="PANTHER" id="PTHR10434:SF40">
    <property type="entry name" value="1-ACYL-SN-GLYCEROL-3-PHOSPHATE ACYLTRANSFERASE"/>
    <property type="match status" value="1"/>
</dbReference>
<dbReference type="AlphaFoldDB" id="A0A1B7XJL6"/>
<dbReference type="SMART" id="SM00563">
    <property type="entry name" value="PlsC"/>
    <property type="match status" value="1"/>
</dbReference>
<keyword evidence="2 5" id="KW-0808">Transferase</keyword>
<dbReference type="EMBL" id="JXMS01000004">
    <property type="protein sequence ID" value="OBQ55671.1"/>
    <property type="molecule type" value="Genomic_DNA"/>
</dbReference>
<accession>A0A1B7XJL6</accession>
<organism evidence="5 6">
    <name type="scientific">Halodesulfovibrio spirochaetisodalis</name>
    <dbReference type="NCBI Taxonomy" id="1560234"/>
    <lineage>
        <taxon>Bacteria</taxon>
        <taxon>Pseudomonadati</taxon>
        <taxon>Thermodesulfobacteriota</taxon>
        <taxon>Desulfovibrionia</taxon>
        <taxon>Desulfovibrionales</taxon>
        <taxon>Desulfovibrionaceae</taxon>
        <taxon>Halodesulfovibrio</taxon>
    </lineage>
</organism>
<comment type="pathway">
    <text evidence="1">Lipid metabolism.</text>
</comment>